<dbReference type="Proteomes" id="UP000189857">
    <property type="component" value="Unassembled WGS sequence"/>
</dbReference>
<dbReference type="NCBIfam" id="TIGR00217">
    <property type="entry name" value="malQ"/>
    <property type="match status" value="1"/>
</dbReference>
<dbReference type="NCBIfam" id="NF011080">
    <property type="entry name" value="PRK14508.1-3"/>
    <property type="match status" value="1"/>
</dbReference>
<dbReference type="InterPro" id="IPR003385">
    <property type="entry name" value="Glyco_hydro_77"/>
</dbReference>
<keyword evidence="6 10" id="KW-0808">Transferase</keyword>
<keyword evidence="7 10" id="KW-0119">Carbohydrate metabolism</keyword>
<evidence type="ECO:0000256" key="2">
    <source>
        <dbReference type="ARBA" id="ARBA00005684"/>
    </source>
</evidence>
<keyword evidence="5 10" id="KW-0328">Glycosyltransferase</keyword>
<dbReference type="InterPro" id="IPR017853">
    <property type="entry name" value="GH"/>
</dbReference>
<dbReference type="RefSeq" id="WP_078786133.1">
    <property type="nucleotide sequence ID" value="NZ_FMTO01000003.1"/>
</dbReference>
<sequence>MDKKHLDVATKRYAGILLHPTSFPNPYGIGDLGKGAFDFIDFMEKAGMTAWQVLPLGHTGFGDSPYQPFSSFAGQPLIISIDHLIELDLLDEDDLKDMPQWNPEDISYGDVIAFKTELYRTAYERFIDKEFTDKLSTDEELMADYNKFINESDWLKDYALFMAGKDYHKGAPWYMWDESLKNPKDSERAEWEEKLSKEIGYYEFLQYLFYTEWTKLKEYANQKGISIIGDIPIFVAWDSVDVWRNQKLFMLDSKGYPTDVAGVPPDYFSATGQLWGNPLYNWEEHKKTGYEWWIKRIRHQLELTDFLRIDHFRGFDKFWAVPYGDESAVKGRWIEAPGENFFTMLEANLGYHMPIIAEDLGEIDESVIDLRDKFGFPGMKILQFAFENPNENHFLPHNHIRNCVCYTGTHDNDTTLGWYKHAYEASKDKLRRYYSTDASDICWVMIRACFGSVANMAIIPMQDVLELDSWARFNTPGVGSGNWSWRYKKEALTDQLASRLFETAKMYGR</sequence>
<evidence type="ECO:0000256" key="5">
    <source>
        <dbReference type="ARBA" id="ARBA00022676"/>
    </source>
</evidence>
<evidence type="ECO:0000256" key="7">
    <source>
        <dbReference type="ARBA" id="ARBA00023277"/>
    </source>
</evidence>
<evidence type="ECO:0000256" key="3">
    <source>
        <dbReference type="ARBA" id="ARBA00012560"/>
    </source>
</evidence>
<dbReference type="PANTHER" id="PTHR32438">
    <property type="entry name" value="4-ALPHA-GLUCANOTRANSFERASE DPE1, CHLOROPLASTIC/AMYLOPLASTIC"/>
    <property type="match status" value="1"/>
</dbReference>
<dbReference type="GO" id="GO:0004134">
    <property type="term" value="F:4-alpha-glucanotransferase activity"/>
    <property type="evidence" value="ECO:0007669"/>
    <property type="project" value="UniProtKB-EC"/>
</dbReference>
<dbReference type="OrthoDB" id="9811841at2"/>
<dbReference type="NCBIfam" id="NF011079">
    <property type="entry name" value="PRK14508.1-2"/>
    <property type="match status" value="1"/>
</dbReference>
<proteinExistence type="inferred from homology"/>
<dbReference type="PANTHER" id="PTHR32438:SF5">
    <property type="entry name" value="4-ALPHA-GLUCANOTRANSFERASE DPE1, CHLOROPLASTIC_AMYLOPLASTIC"/>
    <property type="match status" value="1"/>
</dbReference>
<accession>A0A1T4KLL4</accession>
<evidence type="ECO:0000256" key="8">
    <source>
        <dbReference type="ARBA" id="ARBA00031423"/>
    </source>
</evidence>
<reference evidence="11 12" key="1">
    <citation type="submission" date="2017-02" db="EMBL/GenBank/DDBJ databases">
        <authorList>
            <person name="Peterson S.W."/>
        </authorList>
    </citation>
    <scope>NUCLEOTIDE SEQUENCE [LARGE SCALE GENOMIC DNA]</scope>
    <source>
        <strain evidence="11 12">ATCC 17233</strain>
    </source>
</reference>
<dbReference type="Pfam" id="PF02446">
    <property type="entry name" value="Glyco_hydro_77"/>
    <property type="match status" value="1"/>
</dbReference>
<evidence type="ECO:0000313" key="11">
    <source>
        <dbReference type="EMBL" id="SJZ43332.1"/>
    </source>
</evidence>
<name>A0A1T4KLL4_9FIRM</name>
<organism evidence="11 12">
    <name type="scientific">Eubacterium ruminantium</name>
    <dbReference type="NCBI Taxonomy" id="42322"/>
    <lineage>
        <taxon>Bacteria</taxon>
        <taxon>Bacillati</taxon>
        <taxon>Bacillota</taxon>
        <taxon>Clostridia</taxon>
        <taxon>Eubacteriales</taxon>
        <taxon>Eubacteriaceae</taxon>
        <taxon>Eubacterium</taxon>
    </lineage>
</organism>
<evidence type="ECO:0000256" key="9">
    <source>
        <dbReference type="ARBA" id="ARBA00031501"/>
    </source>
</evidence>
<keyword evidence="12" id="KW-1185">Reference proteome</keyword>
<dbReference type="SUPFAM" id="SSF51445">
    <property type="entry name" value="(Trans)glycosidases"/>
    <property type="match status" value="1"/>
</dbReference>
<protein>
    <recommendedName>
        <fullName evidence="4 10">4-alpha-glucanotransferase</fullName>
        <ecNumber evidence="3 10">2.4.1.25</ecNumber>
    </recommendedName>
    <alternativeName>
        <fullName evidence="8 10">Amylomaltase</fullName>
    </alternativeName>
    <alternativeName>
        <fullName evidence="9 10">Disproportionating enzyme</fullName>
    </alternativeName>
</protein>
<gene>
    <name evidence="11" type="ORF">SAMN02745110_00461</name>
</gene>
<evidence type="ECO:0000256" key="1">
    <source>
        <dbReference type="ARBA" id="ARBA00000439"/>
    </source>
</evidence>
<comment type="similarity">
    <text evidence="2 10">Belongs to the disproportionating enzyme family.</text>
</comment>
<dbReference type="EC" id="2.4.1.25" evidence="3 10"/>
<evidence type="ECO:0000256" key="6">
    <source>
        <dbReference type="ARBA" id="ARBA00022679"/>
    </source>
</evidence>
<dbReference type="GO" id="GO:0005975">
    <property type="term" value="P:carbohydrate metabolic process"/>
    <property type="evidence" value="ECO:0007669"/>
    <property type="project" value="InterPro"/>
</dbReference>
<dbReference type="AlphaFoldDB" id="A0A1T4KLL4"/>
<evidence type="ECO:0000256" key="10">
    <source>
        <dbReference type="RuleBase" id="RU361207"/>
    </source>
</evidence>
<dbReference type="EMBL" id="FUXA01000004">
    <property type="protein sequence ID" value="SJZ43332.1"/>
    <property type="molecule type" value="Genomic_DNA"/>
</dbReference>
<evidence type="ECO:0000256" key="4">
    <source>
        <dbReference type="ARBA" id="ARBA00020295"/>
    </source>
</evidence>
<comment type="catalytic activity">
    <reaction evidence="1 10">
        <text>Transfers a segment of a (1-&gt;4)-alpha-D-glucan to a new position in an acceptor, which may be glucose or a (1-&gt;4)-alpha-D-glucan.</text>
        <dbReference type="EC" id="2.4.1.25"/>
    </reaction>
</comment>
<dbReference type="Gene3D" id="3.20.20.80">
    <property type="entry name" value="Glycosidases"/>
    <property type="match status" value="1"/>
</dbReference>
<evidence type="ECO:0000313" key="12">
    <source>
        <dbReference type="Proteomes" id="UP000189857"/>
    </source>
</evidence>